<proteinExistence type="predicted"/>
<dbReference type="RefSeq" id="WP_309522638.1">
    <property type="nucleotide sequence ID" value="NZ_JAVIXS010000015.1"/>
</dbReference>
<sequence length="127" mass="14922">MNNLQPNYKLIYQDIIAKKYPDKKSKCDNILNKNELSVLDIIRLNNIIFGTVNNEPSTSNQRLRSYDKITILQILDYQKIHRLNNTEIAIKFNLSRNTVSKWKKIFFNKPVILDFGKCSISCEKNNK</sequence>
<dbReference type="EMBL" id="JAVIXS010000015">
    <property type="protein sequence ID" value="MDR4953638.1"/>
    <property type="molecule type" value="Genomic_DNA"/>
</dbReference>
<dbReference type="Proteomes" id="UP001260959">
    <property type="component" value="Unassembled WGS sequence"/>
</dbReference>
<organism evidence="1 2">
    <name type="scientific">Chryseobacterium metallicongregator</name>
    <dbReference type="NCBI Taxonomy" id="3073042"/>
    <lineage>
        <taxon>Bacteria</taxon>
        <taxon>Pseudomonadati</taxon>
        <taxon>Bacteroidota</taxon>
        <taxon>Flavobacteriia</taxon>
        <taxon>Flavobacteriales</taxon>
        <taxon>Weeksellaceae</taxon>
        <taxon>Chryseobacterium group</taxon>
        <taxon>Chryseobacterium</taxon>
    </lineage>
</organism>
<gene>
    <name evidence="1" type="ORF">REB14_15775</name>
</gene>
<accession>A0ABU1E767</accession>
<evidence type="ECO:0000313" key="2">
    <source>
        <dbReference type="Proteomes" id="UP001260959"/>
    </source>
</evidence>
<keyword evidence="2" id="KW-1185">Reference proteome</keyword>
<comment type="caution">
    <text evidence="1">The sequence shown here is derived from an EMBL/GenBank/DDBJ whole genome shotgun (WGS) entry which is preliminary data.</text>
</comment>
<reference evidence="1 2" key="1">
    <citation type="submission" date="2023-08" db="EMBL/GenBank/DDBJ databases">
        <authorList>
            <person name="Maltman C."/>
        </authorList>
    </citation>
    <scope>NUCLEOTIDE SEQUENCE [LARGE SCALE GENOMIC DNA]</scope>
    <source>
        <strain evidence="1 2">ES2</strain>
    </source>
</reference>
<evidence type="ECO:0000313" key="1">
    <source>
        <dbReference type="EMBL" id="MDR4953638.1"/>
    </source>
</evidence>
<protein>
    <submittedName>
        <fullName evidence="1">Helix-turn-helix domain-containing protein</fullName>
    </submittedName>
</protein>
<name>A0ABU1E767_9FLAO</name>